<accession>A0ABM6ICD2</accession>
<feature type="signal peptide" evidence="1">
    <location>
        <begin position="1"/>
        <end position="27"/>
    </location>
</feature>
<dbReference type="Pfam" id="PF00565">
    <property type="entry name" value="SNase"/>
    <property type="match status" value="1"/>
</dbReference>
<feature type="domain" description="TNase-like" evidence="2">
    <location>
        <begin position="28"/>
        <end position="157"/>
    </location>
</feature>
<evidence type="ECO:0000313" key="3">
    <source>
        <dbReference type="EMBL" id="AQQ08207.1"/>
    </source>
</evidence>
<evidence type="ECO:0000259" key="2">
    <source>
        <dbReference type="SMART" id="SM00318"/>
    </source>
</evidence>
<evidence type="ECO:0000256" key="1">
    <source>
        <dbReference type="SAM" id="SignalP"/>
    </source>
</evidence>
<proteinExistence type="predicted"/>
<keyword evidence="4" id="KW-1185">Reference proteome</keyword>
<dbReference type="RefSeq" id="WP_077294832.1">
    <property type="nucleotide sequence ID" value="NZ_CP019632.1"/>
</dbReference>
<dbReference type="SUPFAM" id="SSF50199">
    <property type="entry name" value="Staphylococcal nuclease"/>
    <property type="match status" value="1"/>
</dbReference>
<name>A0ABM6ICD2_9HYPH</name>
<protein>
    <recommendedName>
        <fullName evidence="2">TNase-like domain-containing protein</fullName>
    </recommendedName>
</protein>
<reference evidence="3 4" key="1">
    <citation type="submission" date="2017-02" db="EMBL/GenBank/DDBJ databases">
        <authorList>
            <person name="Jeong S."/>
        </authorList>
    </citation>
    <scope>NUCLEOTIDE SEQUENCE [LARGE SCALE GENOMIC DNA]</scope>
    <source>
        <strain evidence="3 4">RMAR6-6</strain>
        <plasmid evidence="3 4">unnamed2</plasmid>
    </source>
</reference>
<dbReference type="SMART" id="SM00318">
    <property type="entry name" value="SNc"/>
    <property type="match status" value="1"/>
</dbReference>
<dbReference type="InterPro" id="IPR035437">
    <property type="entry name" value="SNase_OB-fold_sf"/>
</dbReference>
<dbReference type="InterPro" id="IPR016071">
    <property type="entry name" value="Staphylococal_nuclease_OB-fold"/>
</dbReference>
<gene>
    <name evidence="3" type="ORF">B0E33_30805</name>
</gene>
<organism evidence="3 4">
    <name type="scientific">Roseibium algicola</name>
    <dbReference type="NCBI Taxonomy" id="2857014"/>
    <lineage>
        <taxon>Bacteria</taxon>
        <taxon>Pseudomonadati</taxon>
        <taxon>Pseudomonadota</taxon>
        <taxon>Alphaproteobacteria</taxon>
        <taxon>Hyphomicrobiales</taxon>
        <taxon>Stappiaceae</taxon>
        <taxon>Roseibium</taxon>
    </lineage>
</organism>
<dbReference type="EMBL" id="CP019632">
    <property type="protein sequence ID" value="AQQ08207.1"/>
    <property type="molecule type" value="Genomic_DNA"/>
</dbReference>
<keyword evidence="3" id="KW-0614">Plasmid</keyword>
<feature type="chain" id="PRO_5046887161" description="TNase-like domain-containing protein" evidence="1">
    <location>
        <begin position="28"/>
        <end position="172"/>
    </location>
</feature>
<evidence type="ECO:0000313" key="4">
    <source>
        <dbReference type="Proteomes" id="UP000188174"/>
    </source>
</evidence>
<geneLocation type="plasmid" evidence="3 4">
    <name>unnamed2</name>
</geneLocation>
<sequence length="172" mass="18279">MALMSRKKCIAFGIFLLNVLLPAGAQADSIEGKVSVIDGSSFQIVESGLTVKLFGVSACALTQRAHYQGISWPCGAVAAGWLTENTLGYTIRCIKEGSGGYATVLGRCFLPDGSDVAKKALTEGMAIAARAEGTLIVPEYGSFEKIARSKSLGIWSSTFKLDGHTYRKSFTQ</sequence>
<dbReference type="Gene3D" id="2.40.50.90">
    <property type="match status" value="1"/>
</dbReference>
<dbReference type="Proteomes" id="UP000188174">
    <property type="component" value="Plasmid unnamed2"/>
</dbReference>
<keyword evidence="1" id="KW-0732">Signal</keyword>